<gene>
    <name evidence="2" type="ORF">MCHLO_05124</name>
</gene>
<reference evidence="2" key="1">
    <citation type="submission" date="2014-09" db="EMBL/GenBank/DDBJ databases">
        <title>Genome sequence of the luminous mushroom Mycena chlorophos for searching fungal bioluminescence genes.</title>
        <authorList>
            <person name="Tanaka Y."/>
            <person name="Kasuga D."/>
            <person name="Oba Y."/>
            <person name="Hase S."/>
            <person name="Sato K."/>
            <person name="Oba Y."/>
            <person name="Sakakibara Y."/>
        </authorList>
    </citation>
    <scope>NUCLEOTIDE SEQUENCE</scope>
</reference>
<keyword evidence="3" id="KW-1185">Reference proteome</keyword>
<evidence type="ECO:0000313" key="2">
    <source>
        <dbReference type="EMBL" id="GAT47671.1"/>
    </source>
</evidence>
<name>A0ABQ0L9A1_MYCCL</name>
<dbReference type="EMBL" id="DF843861">
    <property type="protein sequence ID" value="GAT47671.1"/>
    <property type="molecule type" value="Genomic_DNA"/>
</dbReference>
<evidence type="ECO:0000256" key="1">
    <source>
        <dbReference type="SAM" id="MobiDB-lite"/>
    </source>
</evidence>
<feature type="region of interest" description="Disordered" evidence="1">
    <location>
        <begin position="23"/>
        <end position="46"/>
    </location>
</feature>
<dbReference type="Proteomes" id="UP000815677">
    <property type="component" value="Unassembled WGS sequence"/>
</dbReference>
<accession>A0ABQ0L9A1</accession>
<sequence length="217" mass="24652">MPETKRRFPEYCSTRLPTRRLASRFSSVQRRPSSWPTRRPPSPEGCAAKDVGGNQILAPYLFARPHSVGWRYGHVGPTLVQLGSSRGEGSVVTQLLRMPSNATLSPSDNTTRTRCWSTSCAPSACQRWNQRICRRSRMARVYRNSPYYVVGQALYAFESDTSAGADWLRPSVHRARKLALERLVARRERRLCSCVVDPSRRVWTRSPDNARGTIQDQ</sequence>
<organism evidence="2 3">
    <name type="scientific">Mycena chlorophos</name>
    <name type="common">Agaric fungus</name>
    <name type="synonym">Agaricus chlorophos</name>
    <dbReference type="NCBI Taxonomy" id="658473"/>
    <lineage>
        <taxon>Eukaryota</taxon>
        <taxon>Fungi</taxon>
        <taxon>Dikarya</taxon>
        <taxon>Basidiomycota</taxon>
        <taxon>Agaricomycotina</taxon>
        <taxon>Agaricomycetes</taxon>
        <taxon>Agaricomycetidae</taxon>
        <taxon>Agaricales</taxon>
        <taxon>Marasmiineae</taxon>
        <taxon>Mycenaceae</taxon>
        <taxon>Mycena</taxon>
    </lineage>
</organism>
<evidence type="ECO:0000313" key="3">
    <source>
        <dbReference type="Proteomes" id="UP000815677"/>
    </source>
</evidence>
<protein>
    <submittedName>
        <fullName evidence="2">Uncharacterized protein</fullName>
    </submittedName>
</protein>
<proteinExistence type="predicted"/>